<gene>
    <name evidence="1" type="ORF">BD289DRAFT_501524</name>
</gene>
<evidence type="ECO:0000313" key="1">
    <source>
        <dbReference type="EMBL" id="PSR82940.1"/>
    </source>
</evidence>
<dbReference type="InParanoid" id="A0A2T3A532"/>
<dbReference type="AlphaFoldDB" id="A0A2T3A532"/>
<feature type="non-terminal residue" evidence="1">
    <location>
        <position position="1"/>
    </location>
</feature>
<dbReference type="Proteomes" id="UP000241462">
    <property type="component" value="Unassembled WGS sequence"/>
</dbReference>
<sequence>TVHHILSVASTVSINITPQDSQVGLIRLSTTTRSTPVSRQTSLHLRLVSNPTKPFNFRSSSNQNKHIMTLRRYPQAQAQPLATPCGALAHDKAGNTREDIARDNAAAACAAADNGPGVAALWPDSEGPIPESKWDTASIQKWISELPRNPRHYAPMIKSILKPAPQNTLSQTNLKDLEVALAEIQAQREAEDGGQRNH</sequence>
<reference evidence="1 2" key="1">
    <citation type="journal article" date="2018" name="Mycol. Prog.">
        <title>Coniella lustricola, a new species from submerged detritus.</title>
        <authorList>
            <person name="Raudabaugh D.B."/>
            <person name="Iturriaga T."/>
            <person name="Carver A."/>
            <person name="Mondo S."/>
            <person name="Pangilinan J."/>
            <person name="Lipzen A."/>
            <person name="He G."/>
            <person name="Amirebrahimi M."/>
            <person name="Grigoriev I.V."/>
            <person name="Miller A.N."/>
        </authorList>
    </citation>
    <scope>NUCLEOTIDE SEQUENCE [LARGE SCALE GENOMIC DNA]</scope>
    <source>
        <strain evidence="1 2">B22-T-1</strain>
    </source>
</reference>
<organism evidence="1 2">
    <name type="scientific">Coniella lustricola</name>
    <dbReference type="NCBI Taxonomy" id="2025994"/>
    <lineage>
        <taxon>Eukaryota</taxon>
        <taxon>Fungi</taxon>
        <taxon>Dikarya</taxon>
        <taxon>Ascomycota</taxon>
        <taxon>Pezizomycotina</taxon>
        <taxon>Sordariomycetes</taxon>
        <taxon>Sordariomycetidae</taxon>
        <taxon>Diaporthales</taxon>
        <taxon>Schizoparmaceae</taxon>
        <taxon>Coniella</taxon>
    </lineage>
</organism>
<name>A0A2T3A532_9PEZI</name>
<protein>
    <submittedName>
        <fullName evidence="1">Uncharacterized protein</fullName>
    </submittedName>
</protein>
<proteinExistence type="predicted"/>
<accession>A0A2T3A532</accession>
<evidence type="ECO:0000313" key="2">
    <source>
        <dbReference type="Proteomes" id="UP000241462"/>
    </source>
</evidence>
<keyword evidence="2" id="KW-1185">Reference proteome</keyword>
<dbReference type="EMBL" id="KZ678467">
    <property type="protein sequence ID" value="PSR82940.1"/>
    <property type="molecule type" value="Genomic_DNA"/>
</dbReference>